<feature type="transmembrane region" description="Helical" evidence="6">
    <location>
        <begin position="354"/>
        <end position="376"/>
    </location>
</feature>
<comment type="caution">
    <text evidence="8">The sequence shown here is derived from an EMBL/GenBank/DDBJ whole genome shotgun (WGS) entry which is preliminary data.</text>
</comment>
<evidence type="ECO:0000313" key="8">
    <source>
        <dbReference type="EMBL" id="OAA63394.1"/>
    </source>
</evidence>
<sequence>MSSNSLDPEKAVSSAASTSPVPETHDVAMVPAKGDEGGFELGISSVVVTTDVDGLHIVLRPAPVRADPLDPLNWPLWRKYTCIAIACYSYFLLTYLTTAPVPSFFLLEDQFNASYEQTNWTFAISAFGLIFGPLLTAGLGETYGRRICLLVSTAVALLASGCTSIRTQNISAYMFERFLQGLGAGSACNLGLSIINDLSFEHERGLRVGLWALSANVGTLLGGVFGGLIVAVNQFWVAYHVTIAFGVLLLLIIFVLPETHYPRKYMLRMEAEGTLASVEGLPRTRTLPYFNLKKIPEVHHAKFWTPWIVVFKLWAYPNIVLSIMAYVFGQYWWIVAITTMEPLAYEEHSPQIQGVLFIGLLVGVLFAEAFCSGHMTDKLVLRLAARNNNKRTPEMRLWLGLPATVISGVGCILWGISVERNWHWAVGQVAFFLYALGLQIGNTVVSAYMVDNYPSSANELSVFYGCIINMSAFLVPWFIADWVERDNYTWTFSVQGIFCFVLVIPAYVILLKFGQRWWKPARFGSIDLS</sequence>
<evidence type="ECO:0000313" key="9">
    <source>
        <dbReference type="Proteomes" id="UP000076874"/>
    </source>
</evidence>
<dbReference type="PANTHER" id="PTHR23502">
    <property type="entry name" value="MAJOR FACILITATOR SUPERFAMILY"/>
    <property type="match status" value="1"/>
</dbReference>
<feature type="compositionally biased region" description="Low complexity" evidence="5">
    <location>
        <begin position="11"/>
        <end position="22"/>
    </location>
</feature>
<organism evidence="8 9">
    <name type="scientific">Niveomyces insectorum RCEF 264</name>
    <dbReference type="NCBI Taxonomy" id="1081102"/>
    <lineage>
        <taxon>Eukaryota</taxon>
        <taxon>Fungi</taxon>
        <taxon>Dikarya</taxon>
        <taxon>Ascomycota</taxon>
        <taxon>Pezizomycotina</taxon>
        <taxon>Sordariomycetes</taxon>
        <taxon>Hypocreomycetidae</taxon>
        <taxon>Hypocreales</taxon>
        <taxon>Cordycipitaceae</taxon>
        <taxon>Niveomyces</taxon>
    </lineage>
</organism>
<feature type="transmembrane region" description="Helical" evidence="6">
    <location>
        <begin position="178"/>
        <end position="196"/>
    </location>
</feature>
<evidence type="ECO:0000256" key="1">
    <source>
        <dbReference type="ARBA" id="ARBA00004141"/>
    </source>
</evidence>
<dbReference type="AlphaFoldDB" id="A0A167W6D5"/>
<gene>
    <name evidence="8" type="ORF">SPI_03557</name>
</gene>
<dbReference type="Pfam" id="PF07690">
    <property type="entry name" value="MFS_1"/>
    <property type="match status" value="1"/>
</dbReference>
<evidence type="ECO:0000256" key="2">
    <source>
        <dbReference type="ARBA" id="ARBA00022692"/>
    </source>
</evidence>
<dbReference type="SUPFAM" id="SSF103473">
    <property type="entry name" value="MFS general substrate transporter"/>
    <property type="match status" value="1"/>
</dbReference>
<feature type="transmembrane region" description="Helical" evidence="6">
    <location>
        <begin position="80"/>
        <end position="100"/>
    </location>
</feature>
<accession>A0A167W6D5</accession>
<evidence type="ECO:0000256" key="4">
    <source>
        <dbReference type="ARBA" id="ARBA00023136"/>
    </source>
</evidence>
<evidence type="ECO:0000259" key="7">
    <source>
        <dbReference type="PROSITE" id="PS50850"/>
    </source>
</evidence>
<evidence type="ECO:0000256" key="6">
    <source>
        <dbReference type="SAM" id="Phobius"/>
    </source>
</evidence>
<keyword evidence="4 6" id="KW-0472">Membrane</keyword>
<evidence type="ECO:0000256" key="3">
    <source>
        <dbReference type="ARBA" id="ARBA00022989"/>
    </source>
</evidence>
<evidence type="ECO:0000256" key="5">
    <source>
        <dbReference type="SAM" id="MobiDB-lite"/>
    </source>
</evidence>
<feature type="transmembrane region" description="Helical" evidence="6">
    <location>
        <begin position="429"/>
        <end position="450"/>
    </location>
</feature>
<reference evidence="8 9" key="1">
    <citation type="journal article" date="2016" name="Genome Biol. Evol.">
        <title>Divergent and convergent evolution of fungal pathogenicity.</title>
        <authorList>
            <person name="Shang Y."/>
            <person name="Xiao G."/>
            <person name="Zheng P."/>
            <person name="Cen K."/>
            <person name="Zhan S."/>
            <person name="Wang C."/>
        </authorList>
    </citation>
    <scope>NUCLEOTIDE SEQUENCE [LARGE SCALE GENOMIC DNA]</scope>
    <source>
        <strain evidence="8 9">RCEF 264</strain>
    </source>
</reference>
<keyword evidence="2 6" id="KW-0812">Transmembrane</keyword>
<dbReference type="InterPro" id="IPR036259">
    <property type="entry name" value="MFS_trans_sf"/>
</dbReference>
<feature type="transmembrane region" description="Helical" evidence="6">
    <location>
        <begin position="397"/>
        <end position="417"/>
    </location>
</feature>
<dbReference type="InterPro" id="IPR020846">
    <property type="entry name" value="MFS_dom"/>
</dbReference>
<feature type="region of interest" description="Disordered" evidence="5">
    <location>
        <begin position="1"/>
        <end position="24"/>
    </location>
</feature>
<name>A0A167W6D5_9HYPO</name>
<dbReference type="InterPro" id="IPR011701">
    <property type="entry name" value="MFS"/>
</dbReference>
<dbReference type="GO" id="GO:0022857">
    <property type="term" value="F:transmembrane transporter activity"/>
    <property type="evidence" value="ECO:0007669"/>
    <property type="project" value="InterPro"/>
</dbReference>
<keyword evidence="9" id="KW-1185">Reference proteome</keyword>
<dbReference type="GO" id="GO:0005886">
    <property type="term" value="C:plasma membrane"/>
    <property type="evidence" value="ECO:0007669"/>
    <property type="project" value="TreeGrafter"/>
</dbReference>
<dbReference type="PROSITE" id="PS50850">
    <property type="entry name" value="MFS"/>
    <property type="match status" value="1"/>
</dbReference>
<feature type="transmembrane region" description="Helical" evidence="6">
    <location>
        <begin position="120"/>
        <end position="140"/>
    </location>
</feature>
<protein>
    <submittedName>
        <fullName evidence="8">Major facilitator superfamily transporter</fullName>
    </submittedName>
</protein>
<feature type="transmembrane region" description="Helical" evidence="6">
    <location>
        <begin position="147"/>
        <end position="166"/>
    </location>
</feature>
<feature type="transmembrane region" description="Helical" evidence="6">
    <location>
        <begin position="313"/>
        <end position="334"/>
    </location>
</feature>
<dbReference type="STRING" id="1081102.A0A167W6D5"/>
<dbReference type="EMBL" id="AZHD01000005">
    <property type="protein sequence ID" value="OAA63394.1"/>
    <property type="molecule type" value="Genomic_DNA"/>
</dbReference>
<feature type="transmembrane region" description="Helical" evidence="6">
    <location>
        <begin position="462"/>
        <end position="480"/>
    </location>
</feature>
<feature type="transmembrane region" description="Helical" evidence="6">
    <location>
        <begin position="237"/>
        <end position="256"/>
    </location>
</feature>
<keyword evidence="3 6" id="KW-1133">Transmembrane helix</keyword>
<feature type="transmembrane region" description="Helical" evidence="6">
    <location>
        <begin position="208"/>
        <end position="231"/>
    </location>
</feature>
<feature type="transmembrane region" description="Helical" evidence="6">
    <location>
        <begin position="492"/>
        <end position="513"/>
    </location>
</feature>
<dbReference type="Gene3D" id="1.20.1250.20">
    <property type="entry name" value="MFS general substrate transporter like domains"/>
    <property type="match status" value="1"/>
</dbReference>
<dbReference type="PANTHER" id="PTHR23502:SF139">
    <property type="entry name" value="MAJOR FACILITATOR SUPERFAMILY (MFS) PROFILE DOMAIN-CONTAINING PROTEIN-RELATED"/>
    <property type="match status" value="1"/>
</dbReference>
<dbReference type="Proteomes" id="UP000076874">
    <property type="component" value="Unassembled WGS sequence"/>
</dbReference>
<dbReference type="OrthoDB" id="2585655at2759"/>
<proteinExistence type="predicted"/>
<feature type="domain" description="Major facilitator superfamily (MFS) profile" evidence="7">
    <location>
        <begin position="82"/>
        <end position="514"/>
    </location>
</feature>
<comment type="subcellular location">
    <subcellularLocation>
        <location evidence="1">Membrane</location>
        <topology evidence="1">Multi-pass membrane protein</topology>
    </subcellularLocation>
</comment>